<keyword evidence="2" id="KW-1185">Reference proteome</keyword>
<gene>
    <name evidence="1" type="ORF">H0A36_07280</name>
</gene>
<evidence type="ECO:0000313" key="1">
    <source>
        <dbReference type="EMBL" id="NYZ65812.1"/>
    </source>
</evidence>
<dbReference type="RefSeq" id="WP_180567844.1">
    <property type="nucleotide sequence ID" value="NZ_JACCKB010000008.1"/>
</dbReference>
<sequence>MKKSESFIEDRIRWRSQNFGLPTMRTCFWDSIIKKPDIDLQSELGKPVLVSLGNGTNFIVVCTFGVIINYNDKKSVVKYTDMKGIYDVPMEVGEEKADLTHLVIRLNTGEEKIVCPEPYKPAFAIWSILIMLLKIS</sequence>
<accession>A0A853I2U3</accession>
<dbReference type="EMBL" id="JACCKB010000008">
    <property type="protein sequence ID" value="NYZ65812.1"/>
    <property type="molecule type" value="Genomic_DNA"/>
</dbReference>
<name>A0A853I2U3_9GAMM</name>
<reference evidence="1 2" key="1">
    <citation type="submission" date="2020-07" db="EMBL/GenBank/DDBJ databases">
        <title>Endozoicomonas sp. nov., isolated from sediment.</title>
        <authorList>
            <person name="Gu T."/>
        </authorList>
    </citation>
    <scope>NUCLEOTIDE SEQUENCE [LARGE SCALE GENOMIC DNA]</scope>
    <source>
        <strain evidence="1 2">SM1973</strain>
    </source>
</reference>
<protein>
    <submittedName>
        <fullName evidence="1">Uncharacterized protein</fullName>
    </submittedName>
</protein>
<evidence type="ECO:0000313" key="2">
    <source>
        <dbReference type="Proteomes" id="UP000569732"/>
    </source>
</evidence>
<comment type="caution">
    <text evidence="1">The sequence shown here is derived from an EMBL/GenBank/DDBJ whole genome shotgun (WGS) entry which is preliminary data.</text>
</comment>
<organism evidence="1 2">
    <name type="scientific">Spartinivicinus marinus</name>
    <dbReference type="NCBI Taxonomy" id="2994442"/>
    <lineage>
        <taxon>Bacteria</taxon>
        <taxon>Pseudomonadati</taxon>
        <taxon>Pseudomonadota</taxon>
        <taxon>Gammaproteobacteria</taxon>
        <taxon>Oceanospirillales</taxon>
        <taxon>Zooshikellaceae</taxon>
        <taxon>Spartinivicinus</taxon>
    </lineage>
</organism>
<dbReference type="AlphaFoldDB" id="A0A853I2U3"/>
<dbReference type="Proteomes" id="UP000569732">
    <property type="component" value="Unassembled WGS sequence"/>
</dbReference>
<proteinExistence type="predicted"/>